<dbReference type="AlphaFoldDB" id="A0A6J8D580"/>
<accession>A0A6J8D580</accession>
<gene>
    <name evidence="1" type="ORF">MCOR_37739</name>
</gene>
<evidence type="ECO:0000313" key="2">
    <source>
        <dbReference type="Proteomes" id="UP000507470"/>
    </source>
</evidence>
<name>A0A6J8D580_MYTCO</name>
<reference evidence="1 2" key="1">
    <citation type="submission" date="2020-06" db="EMBL/GenBank/DDBJ databases">
        <authorList>
            <person name="Li R."/>
            <person name="Bekaert M."/>
        </authorList>
    </citation>
    <scope>NUCLEOTIDE SEQUENCE [LARGE SCALE GENOMIC DNA]</scope>
    <source>
        <strain evidence="2">wild</strain>
    </source>
</reference>
<protein>
    <submittedName>
        <fullName evidence="1">Uncharacterized protein</fullName>
    </submittedName>
</protein>
<organism evidence="1 2">
    <name type="scientific">Mytilus coruscus</name>
    <name type="common">Sea mussel</name>
    <dbReference type="NCBI Taxonomy" id="42192"/>
    <lineage>
        <taxon>Eukaryota</taxon>
        <taxon>Metazoa</taxon>
        <taxon>Spiralia</taxon>
        <taxon>Lophotrochozoa</taxon>
        <taxon>Mollusca</taxon>
        <taxon>Bivalvia</taxon>
        <taxon>Autobranchia</taxon>
        <taxon>Pteriomorphia</taxon>
        <taxon>Mytilida</taxon>
        <taxon>Mytiloidea</taxon>
        <taxon>Mytilidae</taxon>
        <taxon>Mytilinae</taxon>
        <taxon>Mytilus</taxon>
    </lineage>
</organism>
<proteinExistence type="predicted"/>
<keyword evidence="2" id="KW-1185">Reference proteome</keyword>
<sequence length="185" mass="20888">MSQQCSFKNKSPCGSSHYYASSEEVIHILKCEKPISQHLRGLSCDTDLQIPECLLILYRYGNFSLDSSTMSTLEKRQQRRCHSTFHPTNSNAKVERGIQAQIAKEIWMDSGVGIPVGAEELRKATDENGHKLFTKQEWLNPPQINGYIANIISKSKSSLAVKKPRAELQDVNVDDYEKLSEVVVM</sequence>
<dbReference type="Proteomes" id="UP000507470">
    <property type="component" value="Unassembled WGS sequence"/>
</dbReference>
<evidence type="ECO:0000313" key="1">
    <source>
        <dbReference type="EMBL" id="CAC5403888.1"/>
    </source>
</evidence>
<dbReference type="EMBL" id="CACVKT020006875">
    <property type="protein sequence ID" value="CAC5403888.1"/>
    <property type="molecule type" value="Genomic_DNA"/>
</dbReference>